<dbReference type="SUPFAM" id="SSF118116">
    <property type="entry name" value="DNA mismatch repair protein MutL"/>
    <property type="match status" value="1"/>
</dbReference>
<feature type="compositionally biased region" description="Polar residues" evidence="4">
    <location>
        <begin position="448"/>
        <end position="457"/>
    </location>
</feature>
<dbReference type="InterPro" id="IPR002099">
    <property type="entry name" value="MutL/Mlh/PMS"/>
</dbReference>
<dbReference type="InParanoid" id="A0A0D2A0I8"/>
<reference evidence="7 8" key="1">
    <citation type="submission" date="2015-01" db="EMBL/GenBank/DDBJ databases">
        <title>The Genome Sequence of Ochroconis gallopava CBS43764.</title>
        <authorList>
            <consortium name="The Broad Institute Genomics Platform"/>
            <person name="Cuomo C."/>
            <person name="de Hoog S."/>
            <person name="Gorbushina A."/>
            <person name="Stielow B."/>
            <person name="Teixiera M."/>
            <person name="Abouelleil A."/>
            <person name="Chapman S.B."/>
            <person name="Priest M."/>
            <person name="Young S.K."/>
            <person name="Wortman J."/>
            <person name="Nusbaum C."/>
            <person name="Birren B."/>
        </authorList>
    </citation>
    <scope>NUCLEOTIDE SEQUENCE [LARGE SCALE GENOMIC DNA]</scope>
    <source>
        <strain evidence="7 8">CBS 43764</strain>
    </source>
</reference>
<evidence type="ECO:0000259" key="6">
    <source>
        <dbReference type="SMART" id="SM01340"/>
    </source>
</evidence>
<dbReference type="InterPro" id="IPR042121">
    <property type="entry name" value="MutL_C_regsub"/>
</dbReference>
<dbReference type="InterPro" id="IPR038973">
    <property type="entry name" value="MutL/Mlh/Pms-like"/>
</dbReference>
<dbReference type="Gene3D" id="3.30.230.10">
    <property type="match status" value="1"/>
</dbReference>
<dbReference type="OrthoDB" id="10263226at2759"/>
<dbReference type="SMART" id="SM01340">
    <property type="entry name" value="DNA_mis_repair"/>
    <property type="match status" value="1"/>
</dbReference>
<accession>A0A0D2A0I8</accession>
<evidence type="ECO:0000256" key="4">
    <source>
        <dbReference type="SAM" id="MobiDB-lite"/>
    </source>
</evidence>
<feature type="compositionally biased region" description="Polar residues" evidence="4">
    <location>
        <begin position="575"/>
        <end position="587"/>
    </location>
</feature>
<dbReference type="SUPFAM" id="SSF54211">
    <property type="entry name" value="Ribosomal protein S5 domain 2-like"/>
    <property type="match status" value="1"/>
</dbReference>
<comment type="similarity">
    <text evidence="1">Belongs to the DNA mismatch repair MutL/HexB family.</text>
</comment>
<keyword evidence="8" id="KW-1185">Reference proteome</keyword>
<dbReference type="PANTHER" id="PTHR10073">
    <property type="entry name" value="DNA MISMATCH REPAIR PROTEIN MLH, PMS, MUTL"/>
    <property type="match status" value="1"/>
</dbReference>
<dbReference type="HOGENOM" id="CLU_004131_0_0_1"/>
<dbReference type="PROSITE" id="PS00058">
    <property type="entry name" value="DNA_MISMATCH_REPAIR_1"/>
    <property type="match status" value="1"/>
</dbReference>
<dbReference type="InterPro" id="IPR042120">
    <property type="entry name" value="MutL_C_dimsub"/>
</dbReference>
<feature type="compositionally biased region" description="Polar residues" evidence="4">
    <location>
        <begin position="539"/>
        <end position="550"/>
    </location>
</feature>
<dbReference type="PANTHER" id="PTHR10073:SF52">
    <property type="entry name" value="MISMATCH REPAIR ENDONUCLEASE PMS2"/>
    <property type="match status" value="1"/>
</dbReference>
<evidence type="ECO:0000313" key="8">
    <source>
        <dbReference type="Proteomes" id="UP000053259"/>
    </source>
</evidence>
<dbReference type="FunFam" id="3.30.230.10:FF:000120">
    <property type="entry name" value="Mismatch repair endonuclease PMS2"/>
    <property type="match status" value="1"/>
</dbReference>
<feature type="domain" description="MutL C-terminal dimerisation" evidence="5">
    <location>
        <begin position="816"/>
        <end position="975"/>
    </location>
</feature>
<dbReference type="GeneID" id="27316307"/>
<dbReference type="RefSeq" id="XP_016210027.1">
    <property type="nucleotide sequence ID" value="XM_016362210.1"/>
</dbReference>
<dbReference type="VEuPathDB" id="FungiDB:PV09_08334"/>
<feature type="region of interest" description="Disordered" evidence="4">
    <location>
        <begin position="627"/>
        <end position="709"/>
    </location>
</feature>
<feature type="region of interest" description="Disordered" evidence="4">
    <location>
        <begin position="512"/>
        <end position="604"/>
    </location>
</feature>
<evidence type="ECO:0000256" key="3">
    <source>
        <dbReference type="ARBA" id="ARBA00070941"/>
    </source>
</evidence>
<proteinExistence type="inferred from homology"/>
<dbReference type="Gene3D" id="3.30.565.10">
    <property type="entry name" value="Histidine kinase-like ATPase, C-terminal domain"/>
    <property type="match status" value="1"/>
</dbReference>
<dbReference type="GO" id="GO:0032389">
    <property type="term" value="C:MutLalpha complex"/>
    <property type="evidence" value="ECO:0007669"/>
    <property type="project" value="TreeGrafter"/>
</dbReference>
<dbReference type="FunCoup" id="A0A0D2A0I8">
    <property type="interactions" value="731"/>
</dbReference>
<dbReference type="GO" id="GO:0140664">
    <property type="term" value="F:ATP-dependent DNA damage sensor activity"/>
    <property type="evidence" value="ECO:0007669"/>
    <property type="project" value="InterPro"/>
</dbReference>
<dbReference type="AlphaFoldDB" id="A0A0D2A0I8"/>
<dbReference type="Pfam" id="PF13589">
    <property type="entry name" value="HATPase_c_3"/>
    <property type="match status" value="1"/>
</dbReference>
<dbReference type="CDD" id="cd03484">
    <property type="entry name" value="MutL_Trans_hPMS_2_like"/>
    <property type="match status" value="1"/>
</dbReference>
<dbReference type="SUPFAM" id="SSF55874">
    <property type="entry name" value="ATPase domain of HSP90 chaperone/DNA topoisomerase II/histidine kinase"/>
    <property type="match status" value="1"/>
</dbReference>
<dbReference type="FunFam" id="3.30.1370.100:FF:000001">
    <property type="entry name" value="Mismatch repair endonuclease pms1, putative"/>
    <property type="match status" value="1"/>
</dbReference>
<feature type="domain" description="DNA mismatch repair protein S5" evidence="6">
    <location>
        <begin position="217"/>
        <end position="358"/>
    </location>
</feature>
<dbReference type="GO" id="GO:0030983">
    <property type="term" value="F:mismatched DNA binding"/>
    <property type="evidence" value="ECO:0007669"/>
    <property type="project" value="InterPro"/>
</dbReference>
<dbReference type="InterPro" id="IPR014762">
    <property type="entry name" value="DNA_mismatch_repair_CS"/>
</dbReference>
<feature type="region of interest" description="Disordered" evidence="4">
    <location>
        <begin position="448"/>
        <end position="496"/>
    </location>
</feature>
<feature type="compositionally biased region" description="Polar residues" evidence="4">
    <location>
        <begin position="661"/>
        <end position="674"/>
    </location>
</feature>
<dbReference type="GO" id="GO:0000710">
    <property type="term" value="P:meiotic mismatch repair"/>
    <property type="evidence" value="ECO:0007669"/>
    <property type="project" value="UniProtKB-ARBA"/>
</dbReference>
<dbReference type="InterPro" id="IPR014790">
    <property type="entry name" value="MutL_C"/>
</dbReference>
<name>A0A0D2A0I8_9PEZI</name>
<dbReference type="SMART" id="SM00853">
    <property type="entry name" value="MutL_C"/>
    <property type="match status" value="1"/>
</dbReference>
<dbReference type="Pfam" id="PF08676">
    <property type="entry name" value="MutL_C"/>
    <property type="match status" value="1"/>
</dbReference>
<evidence type="ECO:0000259" key="5">
    <source>
        <dbReference type="SMART" id="SM00853"/>
    </source>
</evidence>
<dbReference type="STRING" id="253628.A0A0D2A0I8"/>
<organism evidence="7 8">
    <name type="scientific">Verruconis gallopava</name>
    <dbReference type="NCBI Taxonomy" id="253628"/>
    <lineage>
        <taxon>Eukaryota</taxon>
        <taxon>Fungi</taxon>
        <taxon>Dikarya</taxon>
        <taxon>Ascomycota</taxon>
        <taxon>Pezizomycotina</taxon>
        <taxon>Dothideomycetes</taxon>
        <taxon>Pleosporomycetidae</taxon>
        <taxon>Venturiales</taxon>
        <taxon>Sympoventuriaceae</taxon>
        <taxon>Verruconis</taxon>
    </lineage>
</organism>
<gene>
    <name evidence="7" type="ORF">PV09_08334</name>
</gene>
<dbReference type="InterPro" id="IPR014721">
    <property type="entry name" value="Ribsml_uS5_D2-typ_fold_subgr"/>
</dbReference>
<dbReference type="FunFam" id="3.30.565.10:FF:000014">
    <property type="entry name" value="Mismatch repair endonuclease pms1, putative"/>
    <property type="match status" value="1"/>
</dbReference>
<dbReference type="Gene3D" id="3.30.1370.100">
    <property type="entry name" value="MutL, C-terminal domain, regulatory subdomain"/>
    <property type="match status" value="1"/>
</dbReference>
<dbReference type="InterPro" id="IPR013507">
    <property type="entry name" value="DNA_mismatch_S5_2-like"/>
</dbReference>
<feature type="compositionally biased region" description="Basic and acidic residues" evidence="4">
    <location>
        <begin position="563"/>
        <end position="572"/>
    </location>
</feature>
<dbReference type="CDD" id="cd16926">
    <property type="entry name" value="HATPase_MutL-MLH-PMS-like"/>
    <property type="match status" value="1"/>
</dbReference>
<evidence type="ECO:0000313" key="7">
    <source>
        <dbReference type="EMBL" id="KIW00158.1"/>
    </source>
</evidence>
<keyword evidence="2" id="KW-0227">DNA damage</keyword>
<dbReference type="GO" id="GO:0005524">
    <property type="term" value="F:ATP binding"/>
    <property type="evidence" value="ECO:0007669"/>
    <property type="project" value="InterPro"/>
</dbReference>
<evidence type="ECO:0000256" key="2">
    <source>
        <dbReference type="ARBA" id="ARBA00022763"/>
    </source>
</evidence>
<sequence length="1060" mass="117187">MATIKPIEGSSVHQIQSGQVIVDLCSVVKELVENALDASATSLEVRFKNNGLDSIEVADNGTGIGPEDFASIALKHYTSKLSTYDDLGSLTTFGFRGEALSSLCALSKLSVVTSRQQDAPKGSRLEFETSGRLKSTAVVAAQRGTTVTVDNIFHNLPVRRKELEKNIKREYGKVLGLLHAYACVSTGVRFSVSNVPRKGKKVVVFSTKNNPTTRENIANVYGAKTLLALTPLDLSLELRPTAPSIQLAKGWNPTKDVIREVRLEGHISRPVVGEGRQTPDRQMFFVNSRPCALPQVSKAINDVYKAYNITQSPFIFADLKIDTNAYDVNVSPDKRTILLHDQAALLDAIKDGLVELFENQEQSVPQAGNRGLKHLPPFKQLSVERPLRNASEEKEVSDAEVLSESNVRVSALSTSRLLDKAGQEIEMREHVAKPVTAELPVEEMQEVQLQTNGSSHANSDKPGQSAPDEENSAEERTIEPTADLEEGQYELPRPVRDFNKRMGLDIVGRKARQFSDSAEESEGKSDSEDDLQPVHIATSKESIPSVSKTPKTAVPGDVPNAFDRMRPKRVAEDTATVTIGNQTTSMAIRSPEKKKRRTDMPKVINVGDKAMPSFVSSLSLFTAPGVEATAGEDDVIQENRSATNMNDRMRRRSTARENAQPLPSTTTKNSQTTSPEDDISDHVPPSPISVSASEAGSDDEYLDEREQKAREEARIAELIEAAEETAARPSSDNIKRATNVLKGRGRKYSTLQLLQRLKTSEQCIERQLRQLTKATTLHEAENHEALHDAQDEQNATSVEERLSLTVTKSDFGRMRVIGQFNLGFILVSRPAVARKDSGNDELFIIDQHASDEKYNFERLQSQTVVQNQRLVHPKQLDLTAIEEEIILNHGAALEKNGFEISTDTSGNSPVGQRCKLVSLPMSREVTFSLSDLEELLALLAEHSENARGDVPRPSKVRKMFAMRACRSSIMVGKTLTNKQMEKVVRHMGELDKPWNCPHGRPTMRHLFSVRGFRQWQEGDGLVDMDEVTSIGGPSKDVDWKAFVRSGEEMGMLYKADNVKL</sequence>
<evidence type="ECO:0000256" key="1">
    <source>
        <dbReference type="ARBA" id="ARBA00006082"/>
    </source>
</evidence>
<dbReference type="Pfam" id="PF01119">
    <property type="entry name" value="DNA_mis_repair"/>
    <property type="match status" value="1"/>
</dbReference>
<dbReference type="InterPro" id="IPR037198">
    <property type="entry name" value="MutL_C_sf"/>
</dbReference>
<dbReference type="NCBIfam" id="TIGR00585">
    <property type="entry name" value="mutl"/>
    <property type="match status" value="1"/>
</dbReference>
<dbReference type="EMBL" id="KN847567">
    <property type="protein sequence ID" value="KIW00158.1"/>
    <property type="molecule type" value="Genomic_DNA"/>
</dbReference>
<dbReference type="Proteomes" id="UP000053259">
    <property type="component" value="Unassembled WGS sequence"/>
</dbReference>
<dbReference type="InterPro" id="IPR036890">
    <property type="entry name" value="HATPase_C_sf"/>
</dbReference>
<protein>
    <recommendedName>
        <fullName evidence="3">DNA mismatch repair protein PMS1</fullName>
    </recommendedName>
</protein>
<dbReference type="InterPro" id="IPR020568">
    <property type="entry name" value="Ribosomal_Su5_D2-typ_SF"/>
</dbReference>
<dbReference type="GO" id="GO:0016887">
    <property type="term" value="F:ATP hydrolysis activity"/>
    <property type="evidence" value="ECO:0007669"/>
    <property type="project" value="InterPro"/>
</dbReference>
<dbReference type="Gene3D" id="3.30.1540.20">
    <property type="entry name" value="MutL, C-terminal domain, dimerisation subdomain"/>
    <property type="match status" value="1"/>
</dbReference>